<keyword evidence="1" id="KW-0812">Transmembrane</keyword>
<feature type="transmembrane region" description="Helical" evidence="1">
    <location>
        <begin position="92"/>
        <end position="114"/>
    </location>
</feature>
<proteinExistence type="predicted"/>
<keyword evidence="1" id="KW-0472">Membrane</keyword>
<evidence type="ECO:0000256" key="1">
    <source>
        <dbReference type="SAM" id="Phobius"/>
    </source>
</evidence>
<feature type="transmembrane region" description="Helical" evidence="1">
    <location>
        <begin position="36"/>
        <end position="56"/>
    </location>
</feature>
<feature type="transmembrane region" description="Helical" evidence="1">
    <location>
        <begin position="173"/>
        <end position="191"/>
    </location>
</feature>
<dbReference type="Proteomes" id="UP000305848">
    <property type="component" value="Unassembled WGS sequence"/>
</dbReference>
<dbReference type="RefSeq" id="WP_137262003.1">
    <property type="nucleotide sequence ID" value="NZ_SZQL01000008.1"/>
</dbReference>
<sequence>MSQYEEETFNEQESLQLITTMINKAKADFVETGISAIMWGSIISFCALVQFVSYFYPLSWARYVWLLTFLAVVPQIIISARERRRMKFKTYYSDAMSGIWLSFAITMFLLSFYVNTIQVPYIQLHAETLFLIVYGVPTFATGFTRRFTPMIIGGIACWVFAILAFYTAYPYTMLYYVAAAQLAWFIPGFILQRRYLKAKKQQHV</sequence>
<feature type="transmembrane region" description="Helical" evidence="1">
    <location>
        <begin position="147"/>
        <end position="167"/>
    </location>
</feature>
<comment type="caution">
    <text evidence="2">The sequence shown here is derived from an EMBL/GenBank/DDBJ whole genome shotgun (WGS) entry which is preliminary data.</text>
</comment>
<protein>
    <submittedName>
        <fullName evidence="2">Uncharacterized protein</fullName>
    </submittedName>
</protein>
<evidence type="ECO:0000313" key="3">
    <source>
        <dbReference type="Proteomes" id="UP000305848"/>
    </source>
</evidence>
<dbReference type="AlphaFoldDB" id="A0A4V5UWB7"/>
<accession>A0A4V5UWB7</accession>
<gene>
    <name evidence="2" type="ORF">FC093_11870</name>
</gene>
<keyword evidence="3" id="KW-1185">Reference proteome</keyword>
<organism evidence="2 3">
    <name type="scientific">Ilyomonas limi</name>
    <dbReference type="NCBI Taxonomy" id="2575867"/>
    <lineage>
        <taxon>Bacteria</taxon>
        <taxon>Pseudomonadati</taxon>
        <taxon>Bacteroidota</taxon>
        <taxon>Chitinophagia</taxon>
        <taxon>Chitinophagales</taxon>
        <taxon>Chitinophagaceae</taxon>
        <taxon>Ilyomonas</taxon>
    </lineage>
</organism>
<dbReference type="OrthoDB" id="670335at2"/>
<dbReference type="EMBL" id="SZQL01000008">
    <property type="protein sequence ID" value="TKK68323.1"/>
    <property type="molecule type" value="Genomic_DNA"/>
</dbReference>
<feature type="transmembrane region" description="Helical" evidence="1">
    <location>
        <begin position="62"/>
        <end position="80"/>
    </location>
</feature>
<evidence type="ECO:0000313" key="2">
    <source>
        <dbReference type="EMBL" id="TKK68323.1"/>
    </source>
</evidence>
<name>A0A4V5UWB7_9BACT</name>
<reference evidence="2 3" key="1">
    <citation type="submission" date="2019-05" db="EMBL/GenBank/DDBJ databases">
        <title>Panacibacter sp. strain 17mud1-8 Genome sequencing and assembly.</title>
        <authorList>
            <person name="Chhetri G."/>
        </authorList>
    </citation>
    <scope>NUCLEOTIDE SEQUENCE [LARGE SCALE GENOMIC DNA]</scope>
    <source>
        <strain evidence="2 3">17mud1-8</strain>
    </source>
</reference>
<feature type="transmembrane region" description="Helical" evidence="1">
    <location>
        <begin position="120"/>
        <end position="140"/>
    </location>
</feature>
<keyword evidence="1" id="KW-1133">Transmembrane helix</keyword>